<dbReference type="PROSITE" id="PS50206">
    <property type="entry name" value="RHODANESE_3"/>
    <property type="match status" value="1"/>
</dbReference>
<accession>F2IKF7</accession>
<gene>
    <name evidence="2" type="ordered locus">Fluta_3109</name>
</gene>
<keyword evidence="3" id="KW-1185">Reference proteome</keyword>
<evidence type="ECO:0000313" key="3">
    <source>
        <dbReference type="Proteomes" id="UP000007463"/>
    </source>
</evidence>
<dbReference type="AlphaFoldDB" id="F2IKF7"/>
<dbReference type="HOGENOM" id="CLU_2245985_0_0_10"/>
<dbReference type="eggNOG" id="COG0607">
    <property type="taxonomic scope" value="Bacteria"/>
</dbReference>
<dbReference type="Proteomes" id="UP000007463">
    <property type="component" value="Chromosome"/>
</dbReference>
<protein>
    <submittedName>
        <fullName evidence="2">Rhodanese-like domain-containing protein</fullName>
    </submittedName>
</protein>
<sequence length="104" mass="11836" precursor="true">MKHSIFLILFSTLFACNQKTTNGKTLVVDVRTESIWRQGHACIGVNIPLPELEKHKSELLKYDTVIFICETGKSAQQATSYMNAEKEHTTIFKNGISWVNYQCP</sequence>
<dbReference type="OrthoDB" id="9800872at2"/>
<dbReference type="KEGG" id="fte:Fluta_3109"/>
<evidence type="ECO:0000313" key="2">
    <source>
        <dbReference type="EMBL" id="AEA45083.1"/>
    </source>
</evidence>
<dbReference type="PROSITE" id="PS51257">
    <property type="entry name" value="PROKAR_LIPOPROTEIN"/>
    <property type="match status" value="1"/>
</dbReference>
<dbReference type="InterPro" id="IPR036873">
    <property type="entry name" value="Rhodanese-like_dom_sf"/>
</dbReference>
<dbReference type="Pfam" id="PF00581">
    <property type="entry name" value="Rhodanese"/>
    <property type="match status" value="1"/>
</dbReference>
<dbReference type="InterPro" id="IPR001763">
    <property type="entry name" value="Rhodanese-like_dom"/>
</dbReference>
<organism evidence="2 3">
    <name type="scientific">Fluviicola taffensis (strain DSM 16823 / NCIMB 13979 / RW262)</name>
    <dbReference type="NCBI Taxonomy" id="755732"/>
    <lineage>
        <taxon>Bacteria</taxon>
        <taxon>Pseudomonadati</taxon>
        <taxon>Bacteroidota</taxon>
        <taxon>Flavobacteriia</taxon>
        <taxon>Flavobacteriales</taxon>
        <taxon>Crocinitomicaceae</taxon>
        <taxon>Fluviicola</taxon>
    </lineage>
</organism>
<proteinExistence type="predicted"/>
<dbReference type="CDD" id="cd00158">
    <property type="entry name" value="RHOD"/>
    <property type="match status" value="1"/>
</dbReference>
<name>F2IKF7_FLUTR</name>
<reference evidence="2 3" key="1">
    <citation type="journal article" date="2011" name="Stand. Genomic Sci.">
        <title>Complete genome sequence of the gliding freshwater bacterium Fluviicola taffensis type strain (RW262).</title>
        <authorList>
            <person name="Woyke T."/>
            <person name="Chertkov O."/>
            <person name="Lapidus A."/>
            <person name="Nolan M."/>
            <person name="Lucas S."/>
            <person name="Del Rio T.G."/>
            <person name="Tice H."/>
            <person name="Cheng J.F."/>
            <person name="Tapia R."/>
            <person name="Han C."/>
            <person name="Goodwin L."/>
            <person name="Pitluck S."/>
            <person name="Liolios K."/>
            <person name="Pagani I."/>
            <person name="Ivanova N."/>
            <person name="Huntemann M."/>
            <person name="Mavromatis K."/>
            <person name="Mikhailova N."/>
            <person name="Pati A."/>
            <person name="Chen A."/>
            <person name="Palaniappan K."/>
            <person name="Land M."/>
            <person name="Hauser L."/>
            <person name="Brambilla E.M."/>
            <person name="Rohde M."/>
            <person name="Mwirichia R."/>
            <person name="Sikorski J."/>
            <person name="Tindall B.J."/>
            <person name="Goker M."/>
            <person name="Bristow J."/>
            <person name="Eisen J.A."/>
            <person name="Markowitz V."/>
            <person name="Hugenholtz P."/>
            <person name="Klenk H.P."/>
            <person name="Kyrpides N.C."/>
        </authorList>
    </citation>
    <scope>NUCLEOTIDE SEQUENCE [LARGE SCALE GENOMIC DNA]</scope>
    <source>
        <strain evidence="3">DSM 16823 / RW262 / RW262</strain>
    </source>
</reference>
<feature type="domain" description="Rhodanese" evidence="1">
    <location>
        <begin position="21"/>
        <end position="100"/>
    </location>
</feature>
<dbReference type="RefSeq" id="WP_013687850.1">
    <property type="nucleotide sequence ID" value="NC_015321.1"/>
</dbReference>
<dbReference type="Gene3D" id="3.40.250.10">
    <property type="entry name" value="Rhodanese-like domain"/>
    <property type="match status" value="1"/>
</dbReference>
<dbReference type="SUPFAM" id="SSF52821">
    <property type="entry name" value="Rhodanese/Cell cycle control phosphatase"/>
    <property type="match status" value="1"/>
</dbReference>
<reference evidence="3" key="2">
    <citation type="submission" date="2011-02" db="EMBL/GenBank/DDBJ databases">
        <title>The complete genome of Fluviicola taffensis DSM 16823.</title>
        <authorList>
            <consortium name="US DOE Joint Genome Institute (JGI-PGF)"/>
            <person name="Lucas S."/>
            <person name="Copeland A."/>
            <person name="Lapidus A."/>
            <person name="Bruce D."/>
            <person name="Goodwin L."/>
            <person name="Pitluck S."/>
            <person name="Kyrpides N."/>
            <person name="Mavromatis K."/>
            <person name="Ivanova N."/>
            <person name="Mikhailova N."/>
            <person name="Pagani I."/>
            <person name="Chertkov O."/>
            <person name="Detter J.C."/>
            <person name="Han C."/>
            <person name="Tapia R."/>
            <person name="Land M."/>
            <person name="Hauser L."/>
            <person name="Markowitz V."/>
            <person name="Cheng J.-F."/>
            <person name="Hugenholtz P."/>
            <person name="Woyke T."/>
            <person name="Wu D."/>
            <person name="Tindall B."/>
            <person name="Pomrenke H.G."/>
            <person name="Brambilla E."/>
            <person name="Klenk H.-P."/>
            <person name="Eisen J.A."/>
        </authorList>
    </citation>
    <scope>NUCLEOTIDE SEQUENCE [LARGE SCALE GENOMIC DNA]</scope>
    <source>
        <strain evidence="3">DSM 16823 / RW262 / RW262</strain>
    </source>
</reference>
<evidence type="ECO:0000259" key="1">
    <source>
        <dbReference type="PROSITE" id="PS50206"/>
    </source>
</evidence>
<dbReference type="EMBL" id="CP002542">
    <property type="protein sequence ID" value="AEA45083.1"/>
    <property type="molecule type" value="Genomic_DNA"/>
</dbReference>